<keyword evidence="4" id="KW-1185">Reference proteome</keyword>
<dbReference type="Proteomes" id="UP000321248">
    <property type="component" value="Unassembled WGS sequence"/>
</dbReference>
<protein>
    <submittedName>
        <fullName evidence="3">VOC family protein</fullName>
    </submittedName>
</protein>
<dbReference type="Gene3D" id="3.10.180.10">
    <property type="entry name" value="2,3-Dihydroxybiphenyl 1,2-Dioxygenase, domain 1"/>
    <property type="match status" value="1"/>
</dbReference>
<dbReference type="PANTHER" id="PTHR33993">
    <property type="entry name" value="GLYOXALASE-RELATED"/>
    <property type="match status" value="1"/>
</dbReference>
<dbReference type="RefSeq" id="WP_147891345.1">
    <property type="nucleotide sequence ID" value="NZ_VRTS01000003.1"/>
</dbReference>
<evidence type="ECO:0000313" key="4">
    <source>
        <dbReference type="Proteomes" id="UP000321248"/>
    </source>
</evidence>
<comment type="caution">
    <text evidence="3">The sequence shown here is derived from an EMBL/GenBank/DDBJ whole genome shotgun (WGS) entry which is preliminary data.</text>
</comment>
<dbReference type="InterPro" id="IPR052164">
    <property type="entry name" value="Anthracycline_SecMetBiosynth"/>
</dbReference>
<organism evidence="3 4">
    <name type="scientific">Alkalisalibacterium limincola</name>
    <dbReference type="NCBI Taxonomy" id="2699169"/>
    <lineage>
        <taxon>Bacteria</taxon>
        <taxon>Pseudomonadati</taxon>
        <taxon>Pseudomonadota</taxon>
        <taxon>Gammaproteobacteria</taxon>
        <taxon>Lysobacterales</taxon>
        <taxon>Lysobacteraceae</taxon>
        <taxon>Alkalisalibacterium</taxon>
    </lineage>
</organism>
<gene>
    <name evidence="3" type="ORF">FU658_06560</name>
</gene>
<dbReference type="AlphaFoldDB" id="A0A5C8KXG6"/>
<dbReference type="OrthoDB" id="9812656at2"/>
<name>A0A5C8KXG6_9GAMM</name>
<sequence length="122" mass="13015">MLDQCKIGAIVLFVRDIARACAFYRDVLGVPVEVHDPEYATGQVGHLSLVFIAREARAGDSPVLVFEVEGGIDDYADALAGKGVEIVAPVSECPDGGLSVDFIDPDGNGLSVYQPPDSPRRR</sequence>
<accession>A0A5C8KXG6</accession>
<dbReference type="SUPFAM" id="SSF54593">
    <property type="entry name" value="Glyoxalase/Bleomycin resistance protein/Dihydroxybiphenyl dioxygenase"/>
    <property type="match status" value="1"/>
</dbReference>
<evidence type="ECO:0000313" key="3">
    <source>
        <dbReference type="EMBL" id="TXK64534.1"/>
    </source>
</evidence>
<evidence type="ECO:0000259" key="2">
    <source>
        <dbReference type="PROSITE" id="PS51819"/>
    </source>
</evidence>
<dbReference type="Pfam" id="PF00903">
    <property type="entry name" value="Glyoxalase"/>
    <property type="match status" value="1"/>
</dbReference>
<dbReference type="InterPro" id="IPR004360">
    <property type="entry name" value="Glyas_Fos-R_dOase_dom"/>
</dbReference>
<dbReference type="PANTHER" id="PTHR33993:SF14">
    <property type="entry name" value="GB|AAF24581.1"/>
    <property type="match status" value="1"/>
</dbReference>
<proteinExistence type="predicted"/>
<feature type="region of interest" description="Disordered" evidence="1">
    <location>
        <begin position="102"/>
        <end position="122"/>
    </location>
</feature>
<dbReference type="EMBL" id="VRTS01000003">
    <property type="protein sequence ID" value="TXK64534.1"/>
    <property type="molecule type" value="Genomic_DNA"/>
</dbReference>
<feature type="domain" description="VOC" evidence="2">
    <location>
        <begin position="6"/>
        <end position="115"/>
    </location>
</feature>
<dbReference type="PROSITE" id="PS51819">
    <property type="entry name" value="VOC"/>
    <property type="match status" value="1"/>
</dbReference>
<dbReference type="InterPro" id="IPR037523">
    <property type="entry name" value="VOC_core"/>
</dbReference>
<reference evidence="3 4" key="1">
    <citation type="submission" date="2019-08" db="EMBL/GenBank/DDBJ databases">
        <authorList>
            <person name="Karlyshev A.V."/>
        </authorList>
    </citation>
    <scope>NUCLEOTIDE SEQUENCE [LARGE SCALE GENOMIC DNA]</scope>
    <source>
        <strain evidence="3 4">Alg18-2.2</strain>
    </source>
</reference>
<evidence type="ECO:0000256" key="1">
    <source>
        <dbReference type="SAM" id="MobiDB-lite"/>
    </source>
</evidence>
<dbReference type="InterPro" id="IPR029068">
    <property type="entry name" value="Glyas_Bleomycin-R_OHBP_Dase"/>
</dbReference>